<keyword evidence="5" id="KW-0067">ATP-binding</keyword>
<keyword evidence="3" id="KW-0479">Metal-binding</keyword>
<dbReference type="InterPro" id="IPR014710">
    <property type="entry name" value="RmlC-like_jellyroll"/>
</dbReference>
<feature type="domain" description="Sigma-54 factor interaction" evidence="11">
    <location>
        <begin position="164"/>
        <end position="377"/>
    </location>
</feature>
<protein>
    <submittedName>
        <fullName evidence="13">ATPase AAA</fullName>
    </submittedName>
</protein>
<dbReference type="Gene3D" id="3.40.50.300">
    <property type="entry name" value="P-loop containing nucleotide triphosphate hydrolases"/>
    <property type="match status" value="1"/>
</dbReference>
<evidence type="ECO:0000259" key="10">
    <source>
        <dbReference type="PROSITE" id="PS50042"/>
    </source>
</evidence>
<proteinExistence type="predicted"/>
<feature type="transmembrane region" description="Helical" evidence="9">
    <location>
        <begin position="866"/>
        <end position="884"/>
    </location>
</feature>
<keyword evidence="9" id="KW-1133">Transmembrane helix</keyword>
<dbReference type="PANTHER" id="PTHR30224">
    <property type="entry name" value="ELECTRON TRANSPORT PROTEIN"/>
    <property type="match status" value="1"/>
</dbReference>
<feature type="transmembrane region" description="Helical" evidence="9">
    <location>
        <begin position="536"/>
        <end position="557"/>
    </location>
</feature>
<dbReference type="InterPro" id="IPR027417">
    <property type="entry name" value="P-loop_NTPase"/>
</dbReference>
<comment type="subcellular location">
    <subcellularLocation>
        <location evidence="1">Cell membrane</location>
    </subcellularLocation>
</comment>
<organism evidence="13 14">
    <name type="scientific">Nostoc cf. commune SO-36</name>
    <dbReference type="NCBI Taxonomy" id="449208"/>
    <lineage>
        <taxon>Bacteria</taxon>
        <taxon>Bacillati</taxon>
        <taxon>Cyanobacteriota</taxon>
        <taxon>Cyanophyceae</taxon>
        <taxon>Nostocales</taxon>
        <taxon>Nostocaceae</taxon>
        <taxon>Nostoc</taxon>
    </lineage>
</organism>
<gene>
    <name evidence="13" type="ORF">ANSO36C_01370</name>
</gene>
<dbReference type="InterPro" id="IPR000595">
    <property type="entry name" value="cNMP-bd_dom"/>
</dbReference>
<evidence type="ECO:0000256" key="3">
    <source>
        <dbReference type="ARBA" id="ARBA00022723"/>
    </source>
</evidence>
<dbReference type="InterPro" id="IPR002078">
    <property type="entry name" value="Sigma_54_int"/>
</dbReference>
<name>A0ABM7YUP3_NOSCO</name>
<dbReference type="PROSITE" id="PS50045">
    <property type="entry name" value="SIGMA54_INTERACT_4"/>
    <property type="match status" value="1"/>
</dbReference>
<dbReference type="Gene3D" id="1.10.8.60">
    <property type="match status" value="1"/>
</dbReference>
<feature type="transmembrane region" description="Helical" evidence="9">
    <location>
        <begin position="773"/>
        <end position="793"/>
    </location>
</feature>
<keyword evidence="6" id="KW-0408">Iron</keyword>
<dbReference type="Pfam" id="PF12801">
    <property type="entry name" value="Fer4_5"/>
    <property type="match status" value="2"/>
</dbReference>
<dbReference type="RefSeq" id="WP_251957942.1">
    <property type="nucleotide sequence ID" value="NZ_AP025732.1"/>
</dbReference>
<dbReference type="SMART" id="SM00100">
    <property type="entry name" value="cNMP"/>
    <property type="match status" value="1"/>
</dbReference>
<feature type="transmembrane region" description="Helical" evidence="9">
    <location>
        <begin position="424"/>
        <end position="443"/>
    </location>
</feature>
<dbReference type="CDD" id="cd00038">
    <property type="entry name" value="CAP_ED"/>
    <property type="match status" value="1"/>
</dbReference>
<dbReference type="Pfam" id="PF25601">
    <property type="entry name" value="AAA_lid_14"/>
    <property type="match status" value="1"/>
</dbReference>
<feature type="domain" description="Cyclic nucleotide-binding" evidence="10">
    <location>
        <begin position="15"/>
        <end position="134"/>
    </location>
</feature>
<dbReference type="Pfam" id="PF00158">
    <property type="entry name" value="Sigma54_activat"/>
    <property type="match status" value="1"/>
</dbReference>
<evidence type="ECO:0000256" key="2">
    <source>
        <dbReference type="ARBA" id="ARBA00022475"/>
    </source>
</evidence>
<dbReference type="Pfam" id="PF00027">
    <property type="entry name" value="cNMP_binding"/>
    <property type="match status" value="1"/>
</dbReference>
<feature type="transmembrane region" description="Helical" evidence="9">
    <location>
        <begin position="666"/>
        <end position="683"/>
    </location>
</feature>
<dbReference type="PROSITE" id="PS51379">
    <property type="entry name" value="4FE4S_FER_2"/>
    <property type="match status" value="1"/>
</dbReference>
<evidence type="ECO:0000259" key="11">
    <source>
        <dbReference type="PROSITE" id="PS50045"/>
    </source>
</evidence>
<sequence length="886" mass="99563">MTSPETVIWLQERTSLGILSPEVLNAIAQVIEEKVVSAETDLVSEGTPPEALYILVEGQLESNSTNQTNPALACGFLPGAVIELKELLLDQLTPFTITTVTDCHLWVVPGDKFRALVNQYPEIAQAFSRQLAQELAQATSALGYEQERSVALRPYLVTKAQRGIVGTSRYAVKLREQIREAAADRKSVDIFGEPGLEKDNIAALIHFGSPKRREPIIKVNCGILQTSGADLFGRAGGKPGLLEWLGEGTLVLNNIQELPKELLPPVTQLLTTGTYTPATRSGEAAPQPRASKARILIVSEKTQPTIERCIGHIIKVPPLRVRKADIQAQVEYYTSLYIRARGISKPRITPEALRRLQSYDFPGNLKELKNLVERAIVQAEGANELTEEIFWPAETKKKRFRVNLLNAYPGLRRFLRSPWWPDRINYGFTATVFAIAVAVLFIGPQTRDRNFVLNLFWAWWWPFFLFLFPFLGRIWCSVCPFMIYGEITQKLSLWLWPRQLKRWPRQQAEKWGGWFMFGLFTLIFLWEELWHLENTAYLSACLLLLITAGAMIFSALFERRFWCRYLCPIGGMNGLFAKLSMTELRAQQGICSASCTTYQCYKGGPQKGEGMETNGCPLYSHPAQLEDNRDCVLCMTCLKACPHRSVEFNLRPPAIELWTTHVPRSYEVALLFLLLGGIYLHRLPELQSWLGLQLDLTQFWQHLGLSFLVLIIPAAFTFAVYKLIQVSYWLANYIEAAKSKIQNPKSVLESSVPLLPALKLSAKSQNWIKPRSFVELAYSYLPLVLGGNLAHYLRLGLSEGGRILPVTFATFGLGGEQLPILVAHPAVIAFLQGTTIIFSVLLTILLTQKIAKQPLRTLKGLAKLSLLWQHLAAIGLGLSMWAIIVS</sequence>
<evidence type="ECO:0000256" key="5">
    <source>
        <dbReference type="ARBA" id="ARBA00022840"/>
    </source>
</evidence>
<evidence type="ECO:0000256" key="6">
    <source>
        <dbReference type="ARBA" id="ARBA00023004"/>
    </source>
</evidence>
<evidence type="ECO:0000256" key="9">
    <source>
        <dbReference type="SAM" id="Phobius"/>
    </source>
</evidence>
<feature type="domain" description="4Fe-4S ferredoxin-type" evidence="12">
    <location>
        <begin position="621"/>
        <end position="651"/>
    </location>
</feature>
<evidence type="ECO:0000256" key="1">
    <source>
        <dbReference type="ARBA" id="ARBA00004236"/>
    </source>
</evidence>
<reference evidence="13" key="1">
    <citation type="submission" date="2022-04" db="EMBL/GenBank/DDBJ databases">
        <title>Complete genome sequence of a cyanobacterium, Nostoc sp. SO-36, isolated in Antarctica.</title>
        <authorList>
            <person name="Kanesaki Y."/>
            <person name="Effendi D."/>
            <person name="Sakamoto T."/>
            <person name="Ohtani S."/>
            <person name="Awai K."/>
        </authorList>
    </citation>
    <scope>NUCLEOTIDE SEQUENCE</scope>
    <source>
        <strain evidence="13">SO-36</strain>
    </source>
</reference>
<dbReference type="InterPro" id="IPR052378">
    <property type="entry name" value="NosR_regulator"/>
</dbReference>
<evidence type="ECO:0000313" key="14">
    <source>
        <dbReference type="Proteomes" id="UP001055453"/>
    </source>
</evidence>
<evidence type="ECO:0000259" key="12">
    <source>
        <dbReference type="PROSITE" id="PS51379"/>
    </source>
</evidence>
<dbReference type="SUPFAM" id="SSF51206">
    <property type="entry name" value="cAMP-binding domain-like"/>
    <property type="match status" value="1"/>
</dbReference>
<evidence type="ECO:0000256" key="4">
    <source>
        <dbReference type="ARBA" id="ARBA00022741"/>
    </source>
</evidence>
<dbReference type="PANTHER" id="PTHR30224:SF4">
    <property type="entry name" value="ELECTRON TRANSPORT PROTEIN YCCM-RELATED"/>
    <property type="match status" value="1"/>
</dbReference>
<dbReference type="InterPro" id="IPR017900">
    <property type="entry name" value="4Fe4S_Fe_S_CS"/>
</dbReference>
<keyword evidence="7" id="KW-0411">Iron-sulfur</keyword>
<accession>A0ABM7YUP3</accession>
<feature type="transmembrane region" description="Helical" evidence="9">
    <location>
        <begin position="826"/>
        <end position="846"/>
    </location>
</feature>
<evidence type="ECO:0000256" key="7">
    <source>
        <dbReference type="ARBA" id="ARBA00023014"/>
    </source>
</evidence>
<dbReference type="PROSITE" id="PS50042">
    <property type="entry name" value="CNMP_BINDING_3"/>
    <property type="match status" value="1"/>
</dbReference>
<keyword evidence="14" id="KW-1185">Reference proteome</keyword>
<dbReference type="Gene3D" id="2.60.120.10">
    <property type="entry name" value="Jelly Rolls"/>
    <property type="match status" value="1"/>
</dbReference>
<dbReference type="PROSITE" id="PS00198">
    <property type="entry name" value="4FE4S_FER_1"/>
    <property type="match status" value="1"/>
</dbReference>
<evidence type="ECO:0000256" key="8">
    <source>
        <dbReference type="ARBA" id="ARBA00023136"/>
    </source>
</evidence>
<keyword evidence="9" id="KW-0812">Transmembrane</keyword>
<dbReference type="InterPro" id="IPR018490">
    <property type="entry name" value="cNMP-bd_dom_sf"/>
</dbReference>
<feature type="transmembrane region" description="Helical" evidence="9">
    <location>
        <begin position="463"/>
        <end position="484"/>
    </location>
</feature>
<dbReference type="SUPFAM" id="SSF54862">
    <property type="entry name" value="4Fe-4S ferredoxins"/>
    <property type="match status" value="1"/>
</dbReference>
<dbReference type="SUPFAM" id="SSF52540">
    <property type="entry name" value="P-loop containing nucleoside triphosphate hydrolases"/>
    <property type="match status" value="1"/>
</dbReference>
<keyword evidence="8 9" id="KW-0472">Membrane</keyword>
<evidence type="ECO:0000313" key="13">
    <source>
        <dbReference type="EMBL" id="BDI14335.1"/>
    </source>
</evidence>
<dbReference type="EMBL" id="AP025732">
    <property type="protein sequence ID" value="BDI14335.1"/>
    <property type="molecule type" value="Genomic_DNA"/>
</dbReference>
<keyword evidence="4" id="KW-0547">Nucleotide-binding</keyword>
<keyword evidence="2" id="KW-1003">Cell membrane</keyword>
<feature type="transmembrane region" description="Helical" evidence="9">
    <location>
        <begin position="511"/>
        <end position="530"/>
    </location>
</feature>
<feature type="transmembrane region" description="Helical" evidence="9">
    <location>
        <begin position="703"/>
        <end position="724"/>
    </location>
</feature>
<dbReference type="InterPro" id="IPR058031">
    <property type="entry name" value="AAA_lid_NorR"/>
</dbReference>
<dbReference type="InterPro" id="IPR017896">
    <property type="entry name" value="4Fe4S_Fe-S-bd"/>
</dbReference>
<dbReference type="Proteomes" id="UP001055453">
    <property type="component" value="Chromosome"/>
</dbReference>